<proteinExistence type="predicted"/>
<evidence type="ECO:0000313" key="2">
    <source>
        <dbReference type="EMBL" id="ACL73672.1"/>
    </source>
</evidence>
<accession>B8GM85</accession>
<keyword evidence="3" id="KW-1185">Reference proteome</keyword>
<dbReference type="STRING" id="396588.Tgr7_2597"/>
<dbReference type="RefSeq" id="WP_012639147.1">
    <property type="nucleotide sequence ID" value="NC_011901.1"/>
</dbReference>
<evidence type="ECO:0000313" key="3">
    <source>
        <dbReference type="Proteomes" id="UP000002383"/>
    </source>
</evidence>
<dbReference type="Proteomes" id="UP000002383">
    <property type="component" value="Chromosome"/>
</dbReference>
<dbReference type="HOGENOM" id="CLU_1668617_0_0_6"/>
<dbReference type="KEGG" id="tgr:Tgr7_2597"/>
<reference evidence="2 3" key="1">
    <citation type="journal article" date="2011" name="Stand. Genomic Sci.">
        <title>Complete genome sequence of 'Thioalkalivibrio sulfidophilus' HL-EbGr7.</title>
        <authorList>
            <person name="Muyzer G."/>
            <person name="Sorokin D.Y."/>
            <person name="Mavromatis K."/>
            <person name="Lapidus A."/>
            <person name="Clum A."/>
            <person name="Ivanova N."/>
            <person name="Pati A."/>
            <person name="d'Haeseleer P."/>
            <person name="Woyke T."/>
            <person name="Kyrpides N.C."/>
        </authorList>
    </citation>
    <scope>NUCLEOTIDE SEQUENCE [LARGE SCALE GENOMIC DNA]</scope>
    <source>
        <strain evidence="2 3">HL-EbGR7</strain>
    </source>
</reference>
<organism evidence="2 3">
    <name type="scientific">Thioalkalivibrio sulfidiphilus (strain HL-EbGR7)</name>
    <dbReference type="NCBI Taxonomy" id="396588"/>
    <lineage>
        <taxon>Bacteria</taxon>
        <taxon>Pseudomonadati</taxon>
        <taxon>Pseudomonadota</taxon>
        <taxon>Gammaproteobacteria</taxon>
        <taxon>Chromatiales</taxon>
        <taxon>Ectothiorhodospiraceae</taxon>
        <taxon>Thioalkalivibrio</taxon>
    </lineage>
</organism>
<gene>
    <name evidence="2" type="ordered locus">Tgr7_2597</name>
</gene>
<feature type="domain" description="Transposase IS66 zinc-finger binding" evidence="1">
    <location>
        <begin position="84"/>
        <end position="128"/>
    </location>
</feature>
<dbReference type="OrthoDB" id="5782634at2"/>
<dbReference type="Pfam" id="PF13005">
    <property type="entry name" value="zf-IS66"/>
    <property type="match status" value="1"/>
</dbReference>
<evidence type="ECO:0000259" key="1">
    <source>
        <dbReference type="Pfam" id="PF13005"/>
    </source>
</evidence>
<protein>
    <recommendedName>
        <fullName evidence="1">Transposase IS66 zinc-finger binding domain-containing protein</fullName>
    </recommendedName>
</protein>
<sequence length="158" mass="17151">MTAHVCRQCSADVSVLRLDRVEGENSGIHVTIEGLPVLDCSNGHRRFPTPDFPLEFIRHLVESEALDGVTPAVQKGLFRKRLLCPACGKELSSVAEDRRNGRAHVAVPEGDPVAVEVIVPLYRCPACDKQASEPESGLQRDVMQAVANAFRSAEIPPG</sequence>
<dbReference type="EMBL" id="CP001339">
    <property type="protein sequence ID" value="ACL73672.1"/>
    <property type="molecule type" value="Genomic_DNA"/>
</dbReference>
<name>B8GM85_THISH</name>
<dbReference type="InterPro" id="IPR024474">
    <property type="entry name" value="Znf_dom_IS66"/>
</dbReference>
<dbReference type="AlphaFoldDB" id="B8GM85"/>